<protein>
    <submittedName>
        <fullName evidence="1">Uncharacterized protein</fullName>
    </submittedName>
</protein>
<proteinExistence type="predicted"/>
<accession>A0A9W9YQ38</accession>
<name>A0A9W9YQ38_9CNID</name>
<keyword evidence="2" id="KW-1185">Reference proteome</keyword>
<dbReference type="EMBL" id="MU827308">
    <property type="protein sequence ID" value="KAJ7361977.1"/>
    <property type="molecule type" value="Genomic_DNA"/>
</dbReference>
<comment type="caution">
    <text evidence="1">The sequence shown here is derived from an EMBL/GenBank/DDBJ whole genome shotgun (WGS) entry which is preliminary data.</text>
</comment>
<reference evidence="1" key="1">
    <citation type="submission" date="2023-01" db="EMBL/GenBank/DDBJ databases">
        <title>Genome assembly of the deep-sea coral Lophelia pertusa.</title>
        <authorList>
            <person name="Herrera S."/>
            <person name="Cordes E."/>
        </authorList>
    </citation>
    <scope>NUCLEOTIDE SEQUENCE</scope>
    <source>
        <strain evidence="1">USNM1676648</strain>
        <tissue evidence="1">Polyp</tissue>
    </source>
</reference>
<sequence length="103" mass="11364">MNKVGAGGTIGLLFTEDLEFVKVGGQKRLIGAVALGRRYEDARFLIEANNEPELASKVMQFALVTDSGFRFALAHFPVKSMPAITLLKKFWEGIEDCERAGCR</sequence>
<dbReference type="Proteomes" id="UP001163046">
    <property type="component" value="Unassembled WGS sequence"/>
</dbReference>
<gene>
    <name evidence="1" type="ORF">OS493_014628</name>
</gene>
<evidence type="ECO:0000313" key="1">
    <source>
        <dbReference type="EMBL" id="KAJ7361977.1"/>
    </source>
</evidence>
<dbReference type="OrthoDB" id="5977130at2759"/>
<organism evidence="1 2">
    <name type="scientific">Desmophyllum pertusum</name>
    <dbReference type="NCBI Taxonomy" id="174260"/>
    <lineage>
        <taxon>Eukaryota</taxon>
        <taxon>Metazoa</taxon>
        <taxon>Cnidaria</taxon>
        <taxon>Anthozoa</taxon>
        <taxon>Hexacorallia</taxon>
        <taxon>Scleractinia</taxon>
        <taxon>Caryophylliina</taxon>
        <taxon>Caryophylliidae</taxon>
        <taxon>Desmophyllum</taxon>
    </lineage>
</organism>
<evidence type="ECO:0000313" key="2">
    <source>
        <dbReference type="Proteomes" id="UP001163046"/>
    </source>
</evidence>
<dbReference type="AlphaFoldDB" id="A0A9W9YQ38"/>